<dbReference type="Proteomes" id="UP000321126">
    <property type="component" value="Unassembled WGS sequence"/>
</dbReference>
<dbReference type="Pfam" id="PF06445">
    <property type="entry name" value="GyrI-like"/>
    <property type="match status" value="1"/>
</dbReference>
<gene>
    <name evidence="3 5" type="primary">sbmC</name>
    <name evidence="6" type="ORF">FOT62_07900</name>
    <name evidence="5" type="ORF">PWN146_02505</name>
</gene>
<accession>A0A5C7CSR8</accession>
<dbReference type="EMBL" id="LT575490">
    <property type="protein sequence ID" value="SAY43812.1"/>
    <property type="molecule type" value="Genomic_DNA"/>
</dbReference>
<dbReference type="GO" id="GO:0005737">
    <property type="term" value="C:cytoplasm"/>
    <property type="evidence" value="ECO:0007669"/>
    <property type="project" value="UniProtKB-SubCell"/>
</dbReference>
<reference evidence="6 7" key="2">
    <citation type="submission" date="2019-07" db="EMBL/GenBank/DDBJ databases">
        <title>Serratia strains were isolated from fresh produce.</title>
        <authorList>
            <person name="Cho G.-S."/>
            <person name="Stein M."/>
            <person name="Lee W."/>
            <person name="Suh S.H."/>
            <person name="Franz C.M.A.P."/>
        </authorList>
    </citation>
    <scope>NUCLEOTIDE SEQUENCE [LARGE SCALE GENOMIC DNA]</scope>
    <source>
        <strain evidence="6 7">S16</strain>
    </source>
</reference>
<dbReference type="PANTHER" id="PTHR40055:SF2">
    <property type="entry name" value="DNA GYRASE INHIBITOR"/>
    <property type="match status" value="1"/>
</dbReference>
<dbReference type="InterPro" id="IPR011256">
    <property type="entry name" value="Reg_factor_effector_dom_sf"/>
</dbReference>
<dbReference type="InterPro" id="IPR024911">
    <property type="entry name" value="SmbC"/>
</dbReference>
<comment type="subcellular location">
    <subcellularLocation>
        <location evidence="3">Cytoplasm</location>
    </subcellularLocation>
</comment>
<name>A0A1C3HFM5_SERMA</name>
<comment type="similarity">
    <text evidence="3">Belongs to the DNA gyrase inhibitor family.</text>
</comment>
<evidence type="ECO:0000259" key="4">
    <source>
        <dbReference type="SMART" id="SM00871"/>
    </source>
</evidence>
<dbReference type="EMBL" id="VOUQ01000002">
    <property type="protein sequence ID" value="TXE36885.1"/>
    <property type="molecule type" value="Genomic_DNA"/>
</dbReference>
<dbReference type="InterPro" id="IPR050908">
    <property type="entry name" value="SmbC-like"/>
</dbReference>
<keyword evidence="2 3" id="KW-0346">Stress response</keyword>
<comment type="subunit">
    <text evidence="3">Interacts with DNA gyrase.</text>
</comment>
<evidence type="ECO:0000313" key="6">
    <source>
        <dbReference type="EMBL" id="TXE36885.1"/>
    </source>
</evidence>
<reference evidence="5" key="1">
    <citation type="submission" date="2016-05" db="EMBL/GenBank/DDBJ databases">
        <authorList>
            <person name="Cock P.J.A."/>
            <person name="Cock P.J.A."/>
        </authorList>
    </citation>
    <scope>NUCLEOTIDE SEQUENCE</scope>
    <source>
        <strain evidence="5">PWN146_assembly</strain>
    </source>
</reference>
<comment type="function">
    <text evidence="3">Inhibits the supercoiling activity of DNA gyrase. Acts by inhibiting DNA gyrase at an early step, prior to (or at the step of) binding of DNA by the gyrase. It protects cells against toxins that target DNA gyrase, by inhibiting activity of these toxins and reducing the formation of lethal double-strand breaks in the cell.</text>
</comment>
<dbReference type="InterPro" id="IPR029442">
    <property type="entry name" value="GyrI-like"/>
</dbReference>
<evidence type="ECO:0000313" key="7">
    <source>
        <dbReference type="Proteomes" id="UP000321126"/>
    </source>
</evidence>
<dbReference type="SMART" id="SM00871">
    <property type="entry name" value="AraC_E_bind"/>
    <property type="match status" value="1"/>
</dbReference>
<evidence type="ECO:0000256" key="2">
    <source>
        <dbReference type="ARBA" id="ARBA00023016"/>
    </source>
</evidence>
<organism evidence="5">
    <name type="scientific">Serratia marcescens</name>
    <dbReference type="NCBI Taxonomy" id="615"/>
    <lineage>
        <taxon>Bacteria</taxon>
        <taxon>Pseudomonadati</taxon>
        <taxon>Pseudomonadota</taxon>
        <taxon>Gammaproteobacteria</taxon>
        <taxon>Enterobacterales</taxon>
        <taxon>Yersiniaceae</taxon>
        <taxon>Serratia</taxon>
    </lineage>
</organism>
<dbReference type="PANTHER" id="PTHR40055">
    <property type="entry name" value="TRANSCRIPTIONAL REGULATOR YGIV-RELATED"/>
    <property type="match status" value="1"/>
</dbReference>
<evidence type="ECO:0000256" key="3">
    <source>
        <dbReference type="HAMAP-Rule" id="MF_01896"/>
    </source>
</evidence>
<dbReference type="SUPFAM" id="SSF55136">
    <property type="entry name" value="Probable bacterial effector-binding domain"/>
    <property type="match status" value="1"/>
</dbReference>
<sequence length="155" mass="17467">MSVRIIDKAAEKVVGVRVVGPYPQTIPQGSQQLLAWRQRHGVPFGKWLVLYWDDPAEVAPEKLRADVVMSVADDFALPAGSEGVTVQTLPAGQYAVYHVRISDGDFERVWGEFYQKLLPASGYQPVEGVSYEHYLNDCEADGYFDLDIYQTVKKW</sequence>
<dbReference type="NCBIfam" id="NF007451">
    <property type="entry name" value="PRK10016.1"/>
    <property type="match status" value="1"/>
</dbReference>
<dbReference type="HAMAP" id="MF_01896">
    <property type="entry name" value="DNA_gyrase_inhibitor"/>
    <property type="match status" value="1"/>
</dbReference>
<dbReference type="AlphaFoldDB" id="A0A1C3HFM5"/>
<dbReference type="RefSeq" id="WP_041035676.1">
    <property type="nucleotide sequence ID" value="NZ_AP024847.1"/>
</dbReference>
<protein>
    <recommendedName>
        <fullName evidence="3">DNA gyrase inhibitor</fullName>
    </recommendedName>
</protein>
<feature type="domain" description="AraC effector-binding" evidence="4">
    <location>
        <begin position="1"/>
        <end position="153"/>
    </location>
</feature>
<keyword evidence="1 3" id="KW-0963">Cytoplasm</keyword>
<evidence type="ECO:0000313" key="5">
    <source>
        <dbReference type="EMBL" id="SAY43812.1"/>
    </source>
</evidence>
<dbReference type="GO" id="GO:0008657">
    <property type="term" value="F:DNA topoisomerase type II (double strand cut, ATP-hydrolyzing) inhibitor activity"/>
    <property type="evidence" value="ECO:0007669"/>
    <property type="project" value="UniProtKB-UniRule"/>
</dbReference>
<dbReference type="Gene3D" id="3.20.80.10">
    <property type="entry name" value="Regulatory factor, effector binding domain"/>
    <property type="match status" value="1"/>
</dbReference>
<accession>A0A1C3HFM5</accession>
<proteinExistence type="inferred from homology"/>
<dbReference type="InterPro" id="IPR010499">
    <property type="entry name" value="AraC_E-bd"/>
</dbReference>
<evidence type="ECO:0000256" key="1">
    <source>
        <dbReference type="ARBA" id="ARBA00022490"/>
    </source>
</evidence>